<evidence type="ECO:0000313" key="4">
    <source>
        <dbReference type="Proteomes" id="UP000270530"/>
    </source>
</evidence>
<organism evidence="3 4">
    <name type="scientific">Aerosticca soli</name>
    <dbReference type="NCBI Taxonomy" id="2010829"/>
    <lineage>
        <taxon>Bacteria</taxon>
        <taxon>Pseudomonadati</taxon>
        <taxon>Pseudomonadota</taxon>
        <taxon>Gammaproteobacteria</taxon>
        <taxon>Lysobacterales</taxon>
        <taxon>Rhodanobacteraceae</taxon>
        <taxon>Aerosticca</taxon>
    </lineage>
</organism>
<evidence type="ECO:0000256" key="1">
    <source>
        <dbReference type="SAM" id="SignalP"/>
    </source>
</evidence>
<protein>
    <submittedName>
        <fullName evidence="3">ATPases of the AAA+ class</fullName>
    </submittedName>
</protein>
<evidence type="ECO:0000259" key="2">
    <source>
        <dbReference type="Pfam" id="PF14347"/>
    </source>
</evidence>
<gene>
    <name evidence="3" type="ORF">ALSL_0993</name>
</gene>
<reference evidence="4" key="1">
    <citation type="submission" date="2018-04" db="EMBL/GenBank/DDBJ databases">
        <authorList>
            <person name="Watanabe M."/>
            <person name="Kojima H."/>
        </authorList>
    </citation>
    <scope>NUCLEOTIDE SEQUENCE [LARGE SCALE GENOMIC DNA]</scope>
    <source>
        <strain evidence="4">Dysh456</strain>
    </source>
</reference>
<dbReference type="RefSeq" id="WP_126536995.1">
    <property type="nucleotide sequence ID" value="NZ_AP018560.1"/>
</dbReference>
<feature type="domain" description="DUF4399" evidence="2">
    <location>
        <begin position="54"/>
        <end position="145"/>
    </location>
</feature>
<sequence>MKRRQLALALLGLAIATGACGQTSPIPVQRPAPGTELYIISPRDGETVPRTFTVRFGLKGMGVAPAGVVKPGTGHHHLLVDVDTLPPPGQPIPKDAQHLHFGGGQTETTLTLPPGTHTLQLELADANHVPFDPPVVSSRITVHVQ</sequence>
<dbReference type="Proteomes" id="UP000270530">
    <property type="component" value="Chromosome"/>
</dbReference>
<dbReference type="OrthoDB" id="531568at2"/>
<dbReference type="PROSITE" id="PS51257">
    <property type="entry name" value="PROKAR_LIPOPROTEIN"/>
    <property type="match status" value="1"/>
</dbReference>
<dbReference type="InterPro" id="IPR025512">
    <property type="entry name" value="DUF4399"/>
</dbReference>
<accession>A0A2Z6E3W4</accession>
<keyword evidence="1" id="KW-0732">Signal</keyword>
<dbReference type="AlphaFoldDB" id="A0A2Z6E3W4"/>
<proteinExistence type="predicted"/>
<evidence type="ECO:0000313" key="3">
    <source>
        <dbReference type="EMBL" id="BBD79657.1"/>
    </source>
</evidence>
<dbReference type="KEGG" id="rbd:ALSL_0993"/>
<feature type="signal peptide" evidence="1">
    <location>
        <begin position="1"/>
        <end position="21"/>
    </location>
</feature>
<reference evidence="4" key="2">
    <citation type="submission" date="2018-06" db="EMBL/GenBank/DDBJ databases">
        <title>Genome sequence of Rhodanobacteraceae bacterium strain Dysh456.</title>
        <authorList>
            <person name="Fukui M."/>
        </authorList>
    </citation>
    <scope>NUCLEOTIDE SEQUENCE [LARGE SCALE GENOMIC DNA]</scope>
    <source>
        <strain evidence="4">Dysh456</strain>
    </source>
</reference>
<dbReference type="EMBL" id="AP018560">
    <property type="protein sequence ID" value="BBD79657.1"/>
    <property type="molecule type" value="Genomic_DNA"/>
</dbReference>
<dbReference type="Pfam" id="PF14347">
    <property type="entry name" value="DUF4399"/>
    <property type="match status" value="1"/>
</dbReference>
<feature type="chain" id="PRO_5016395134" evidence="1">
    <location>
        <begin position="22"/>
        <end position="145"/>
    </location>
</feature>
<keyword evidence="4" id="KW-1185">Reference proteome</keyword>
<name>A0A2Z6E3W4_9GAMM</name>